<feature type="region of interest" description="Disordered" evidence="8">
    <location>
        <begin position="2431"/>
        <end position="2454"/>
    </location>
</feature>
<dbReference type="PROSITE" id="PS50197">
    <property type="entry name" value="BEACH"/>
    <property type="match status" value="1"/>
</dbReference>
<protein>
    <submittedName>
        <fullName evidence="12">Beach-domain-containing protein</fullName>
    </submittedName>
</protein>
<dbReference type="FunCoup" id="A0A316YSN0">
    <property type="interactions" value="65"/>
</dbReference>
<dbReference type="InterPro" id="IPR011011">
    <property type="entry name" value="Znf_FYVE_PHD"/>
</dbReference>
<organism evidence="12 13">
    <name type="scientific">Acaromyces ingoldii</name>
    <dbReference type="NCBI Taxonomy" id="215250"/>
    <lineage>
        <taxon>Eukaryota</taxon>
        <taxon>Fungi</taxon>
        <taxon>Dikarya</taxon>
        <taxon>Basidiomycota</taxon>
        <taxon>Ustilaginomycotina</taxon>
        <taxon>Exobasidiomycetes</taxon>
        <taxon>Exobasidiales</taxon>
        <taxon>Cryptobasidiaceae</taxon>
        <taxon>Acaromyces</taxon>
    </lineage>
</organism>
<dbReference type="InterPro" id="IPR017455">
    <property type="entry name" value="Znf_FYVE-rel"/>
</dbReference>
<gene>
    <name evidence="12" type="ORF">FA10DRAFT_241637</name>
</gene>
<dbReference type="GO" id="GO:0008270">
    <property type="term" value="F:zinc ion binding"/>
    <property type="evidence" value="ECO:0007669"/>
    <property type="project" value="UniProtKB-KW"/>
</dbReference>
<feature type="compositionally biased region" description="Basic and acidic residues" evidence="8">
    <location>
        <begin position="1600"/>
        <end position="1610"/>
    </location>
</feature>
<dbReference type="Pfam" id="PF14844">
    <property type="entry name" value="PH_BEACH"/>
    <property type="match status" value="1"/>
</dbReference>
<dbReference type="OrthoDB" id="26681at2759"/>
<dbReference type="RefSeq" id="XP_025377933.1">
    <property type="nucleotide sequence ID" value="XM_025519258.1"/>
</dbReference>
<feature type="compositionally biased region" description="Basic and acidic residues" evidence="8">
    <location>
        <begin position="1545"/>
        <end position="1560"/>
    </location>
</feature>
<evidence type="ECO:0000256" key="3">
    <source>
        <dbReference type="ARBA" id="ARBA00022737"/>
    </source>
</evidence>
<proteinExistence type="predicted"/>
<feature type="repeat" description="WD" evidence="7">
    <location>
        <begin position="2248"/>
        <end position="2280"/>
    </location>
</feature>
<accession>A0A316YSN0</accession>
<dbReference type="InterPro" id="IPR051944">
    <property type="entry name" value="BEACH_domain_protein"/>
</dbReference>
<dbReference type="Pfam" id="PF02138">
    <property type="entry name" value="Beach"/>
    <property type="match status" value="1"/>
</dbReference>
<feature type="compositionally biased region" description="Acidic residues" evidence="8">
    <location>
        <begin position="209"/>
        <end position="219"/>
    </location>
</feature>
<dbReference type="PROSITE" id="PS50178">
    <property type="entry name" value="ZF_FYVE"/>
    <property type="match status" value="1"/>
</dbReference>
<evidence type="ECO:0000313" key="12">
    <source>
        <dbReference type="EMBL" id="PWN90735.1"/>
    </source>
</evidence>
<dbReference type="CDD" id="cd06071">
    <property type="entry name" value="Beach"/>
    <property type="match status" value="1"/>
</dbReference>
<evidence type="ECO:0000256" key="4">
    <source>
        <dbReference type="ARBA" id="ARBA00022771"/>
    </source>
</evidence>
<dbReference type="PROSITE" id="PS51783">
    <property type="entry name" value="PH_BEACH"/>
    <property type="match status" value="1"/>
</dbReference>
<evidence type="ECO:0000256" key="7">
    <source>
        <dbReference type="PROSITE-ProRule" id="PRU00221"/>
    </source>
</evidence>
<dbReference type="InterPro" id="IPR015943">
    <property type="entry name" value="WD40/YVTN_repeat-like_dom_sf"/>
</dbReference>
<dbReference type="InterPro" id="IPR001680">
    <property type="entry name" value="WD40_rpt"/>
</dbReference>
<keyword evidence="2" id="KW-0479">Metal-binding</keyword>
<feature type="domain" description="FYVE-type" evidence="9">
    <location>
        <begin position="2527"/>
        <end position="2580"/>
    </location>
</feature>
<feature type="compositionally biased region" description="Basic and acidic residues" evidence="8">
    <location>
        <begin position="2445"/>
        <end position="2454"/>
    </location>
</feature>
<dbReference type="SUPFAM" id="SSF81837">
    <property type="entry name" value="BEACH domain"/>
    <property type="match status" value="1"/>
</dbReference>
<dbReference type="InterPro" id="IPR031570">
    <property type="entry name" value="NBEA/BDCP_DUF4704"/>
</dbReference>
<dbReference type="PANTHER" id="PTHR46108">
    <property type="entry name" value="BLUE CHEESE"/>
    <property type="match status" value="1"/>
</dbReference>
<dbReference type="InterPro" id="IPR036322">
    <property type="entry name" value="WD40_repeat_dom_sf"/>
</dbReference>
<dbReference type="Gene3D" id="3.30.40.10">
    <property type="entry name" value="Zinc/RING finger domain, C3HC4 (zinc finger)"/>
    <property type="match status" value="1"/>
</dbReference>
<dbReference type="EMBL" id="KZ819636">
    <property type="protein sequence ID" value="PWN90735.1"/>
    <property type="molecule type" value="Genomic_DNA"/>
</dbReference>
<dbReference type="SUPFAM" id="SSF50978">
    <property type="entry name" value="WD40 repeat-like"/>
    <property type="match status" value="1"/>
</dbReference>
<dbReference type="InterPro" id="IPR000409">
    <property type="entry name" value="BEACH_dom"/>
</dbReference>
<feature type="region of interest" description="Disordered" evidence="8">
    <location>
        <begin position="1"/>
        <end position="28"/>
    </location>
</feature>
<reference evidence="12 13" key="1">
    <citation type="journal article" date="2018" name="Mol. Biol. Evol.">
        <title>Broad Genomic Sampling Reveals a Smut Pathogenic Ancestry of the Fungal Clade Ustilaginomycotina.</title>
        <authorList>
            <person name="Kijpornyongpan T."/>
            <person name="Mondo S.J."/>
            <person name="Barry K."/>
            <person name="Sandor L."/>
            <person name="Lee J."/>
            <person name="Lipzen A."/>
            <person name="Pangilinan J."/>
            <person name="LaButti K."/>
            <person name="Hainaut M."/>
            <person name="Henrissat B."/>
            <person name="Grigoriev I.V."/>
            <person name="Spatafora J.W."/>
            <person name="Aime M.C."/>
        </authorList>
    </citation>
    <scope>NUCLEOTIDE SEQUENCE [LARGE SCALE GENOMIC DNA]</scope>
    <source>
        <strain evidence="12 13">MCA 4198</strain>
    </source>
</reference>
<evidence type="ECO:0000256" key="6">
    <source>
        <dbReference type="PROSITE-ProRule" id="PRU00091"/>
    </source>
</evidence>
<dbReference type="Gene3D" id="2.130.10.10">
    <property type="entry name" value="YVTN repeat-like/Quinoprotein amine dehydrogenase"/>
    <property type="match status" value="1"/>
</dbReference>
<evidence type="ECO:0000259" key="11">
    <source>
        <dbReference type="PROSITE" id="PS51783"/>
    </source>
</evidence>
<dbReference type="InParanoid" id="A0A316YSN0"/>
<evidence type="ECO:0000256" key="5">
    <source>
        <dbReference type="ARBA" id="ARBA00022833"/>
    </source>
</evidence>
<dbReference type="PANTHER" id="PTHR46108:SF4">
    <property type="entry name" value="BLUE CHEESE"/>
    <property type="match status" value="1"/>
</dbReference>
<keyword evidence="13" id="KW-1185">Reference proteome</keyword>
<evidence type="ECO:0000256" key="2">
    <source>
        <dbReference type="ARBA" id="ARBA00022723"/>
    </source>
</evidence>
<dbReference type="Pfam" id="PF15787">
    <property type="entry name" value="DUF4704"/>
    <property type="match status" value="1"/>
</dbReference>
<dbReference type="InterPro" id="IPR011993">
    <property type="entry name" value="PH-like_dom_sf"/>
</dbReference>
<dbReference type="Pfam" id="PF00400">
    <property type="entry name" value="WD40"/>
    <property type="match status" value="1"/>
</dbReference>
<sequence>MTPSDSLASFDTPPMPSAPSPYLPEHDGSRDELMAVLEAMRASQPADLQTKLHLGSQIHRLLIESRYAKDDFREAGGFLVVVQMLSSLEQTTAQSTADEDNITDDEGTTIHERLRIEIFKLALAILAESLGAGASPHAANRAAFDSLVGWDQFGAVLRLSTLMDTSRDHFFSALLGLALADVSSNLGRLRAVRLDLDRRQQQTKKEGEEREEEPEDEDEAAYMAKRVTEQWPGGYLEHAGVLRPTLLLANEIRSTDDRICLAVHLVTERLATMSRANQVALAEAKIGSLLFQLYAKSREEAKEEEDVVCKCQLRIVQRICQLGIPAQDCRSMLRRLCDGEKSPLMDMLLSVARPSAAPNTATFDMGRFGHSSLAVSSLRRPFPPASSSKGFSFFAPILIDRIEPSLPLDLLHLFDAQRACSVKIQVEPGTGQVTYTPREYKPCVRFNASRIVTGRLHHLCLVHARPTGGQKTSMAQLFIDGSFVEEHLAPWPSTPPVGAPVRAVFGTPPNVTDGRRPQHLQQPHNNRLVWSLGPAYLLDDVLPPEMPLVLSELSFSGYHGNLQDSLGRFLTYPISTRINLRLDTLARVHGITDKELASHPLVTAIAGSARTLFAEDKFYFVLNVANSWSMDRIARRAVAKAAAATSNDGSHRPGSELILNQAVTLTRDAVEASYGYAKLFGAPTLGIPHSLADTVWELGGCAVLLKLVEAAEDTESLDKAVRLLFTLVQGSWRSSEDVERARGYEVLDYLLHQKRHLIDERTLATFLEAVGIDAGREATAALTNPFLYRIILLDFSIWTATPPSVQQAHLDHFAVLLRTSKHRRFNAKRVAKMQIARKLLYALRSGNYSREIVPHVVAALRTSLTSSFNDMAIRNVSTYLASMLCRESDQARDVREPPRRQRTIADDAELLQSLTPAEPKSPQIGGPDAQVQVETALEVFEMLADLVLEKPAFLLKLGSAVNIKWLLVFFGPTAEKKAAILSLEIMAALLLSDARYADRLARSGGVKVAERLLPRFWASPSVFARCWASLLGQQRQQNTSILANFTPSPESKIVCPTMMRLIAACLIEALKEIQARDLKTAGGKLKPRPSDSLGVPQPSQRRHGRKRSQSMNVDAKELAQTFQANSELTLVKETIELIEDHANSSLQFRELLFSPTVLRSLIAAITPFVSRPEKGKDGSTDGGIVQELCDKLLTVLSRSTVESMISSGSTRAVSALLDSVPPYTDLSTSTTFRSALYDKVARSIMARLQHQETAAQVLQDGLACGALADFLEQCSGDEQNTTTLNLTAVLLEALYPLREHLPNVVHSLLTTLDRIILFQLTEPSARPILFEHICAHHAIVFLDENRDLAFFRCLLYNLLDEIHRGGLASRETVLQTLKLMAQTKAEMIEAIIVPDKKLDDLFESKADDLPGLLMGSGENEATPFEAEWQGFTKSTDNLKAAIHLDRLSQIKQLLDRSDERQRALSTTESRMKAWQASVRASDETKFVKFHLDAKELASFAAGEWDKLKRELDREKALLGLEEDVDRVFELDYSTEGPMRMRAKLREATMGEGKEKEKLMRMPDTPDPNQSAHGDEWGSGEGVMVDEASPIDARAASASPTDDRSGSRADFEPPSASSLTSFQVDSHDDKFRRVLRSLEKGDVIEGVENSLRVVFIDCRASLLVFGKKCLYIIDDYFQRPDGELCNLWEAPEEERDTVVMSTLSGDPRAPSSLVAQLEGGAQQTRKWQWSQLKLVTLKTFLHRKTALEIFFKDGQSCLLVLATTTIANRVFNDLAARNKTAVQSFDALRDGLREAPASSSGQGSTGFSRFAGAVLGRGIGSITQKWQEGKICNFDYLMMLNTAAGRTYLDVTQYPVMPWVLRDYSSETLDLDDPNSFRDLSLPMGAQSPARRRQFEERFAQLEELQSMDPEANKPFHYGTHYSTAATVSGYLIRMRPFDKVLKALQGGTFDLADRTFSSIGQAYSSASEGSLGDVRELIPEAYYLPEFLTNSNKFEFGKTQSGVVVDDVVLPPWAKGDARLFIKLHRQALESDYVSAHLHEWIDLIFGHRQRGPEAIKATNCFHELSYDDALDLQGIDSAVERQAVLKTIHMFGVCPKRLFMNPHPARNVGQQAQNHFHQHSTSLSERPWMFLQGIVQIRSLKGLAVHHVYFSDSEAHPQRSFASPRDYLILPKLGLSLSVGHLDGSIRVFGKDPNKAATVTEQVMPGRVSCLAQADDEGRVLVGSLDGLVTAWQLDPAQRSLTFLHASRGHHGKVLCLAYSHAWSMALSGSADGTAILWDNGGNYVASLPHDGQPVQHVAIAEDSGMVATASGNVLKVWSINGHPISQSSSSGGGSASSHSLGPITALSFYRPKRGKETLNGARLCMLLTGHQRGQVALWRCWPNSKAPVSAKRLSVSFEEQRKDEASGEIQWALERVHVFQVVDRFGRASAMDDDEQSTQQGRQTDKDDLGMSRDGEQAITTISSSVSAIHATNEALLVGDESGRLVLFSPFTPASSNAPDYSVAISAAFGSQQGGTGANSHHAGGGGANNCLNCWRKMGVFEKKATCQGCGGTFCSTCCGRYVREGGEMVAARMCGFCKTVVGEGLLKEEEEARGKGDASGSH</sequence>
<feature type="region of interest" description="Disordered" evidence="8">
    <location>
        <begin position="199"/>
        <end position="219"/>
    </location>
</feature>
<dbReference type="STRING" id="215250.A0A316YSN0"/>
<dbReference type="InterPro" id="IPR036372">
    <property type="entry name" value="BEACH_dom_sf"/>
</dbReference>
<dbReference type="Proteomes" id="UP000245768">
    <property type="component" value="Unassembled WGS sequence"/>
</dbReference>
<keyword evidence="5" id="KW-0862">Zinc</keyword>
<dbReference type="PROSITE" id="PS50082">
    <property type="entry name" value="WD_REPEATS_2"/>
    <property type="match status" value="1"/>
</dbReference>
<feature type="region of interest" description="Disordered" evidence="8">
    <location>
        <begin position="1545"/>
        <end position="1622"/>
    </location>
</feature>
<dbReference type="GeneID" id="37041174"/>
<keyword evidence="1 7" id="KW-0853">WD repeat</keyword>
<feature type="region of interest" description="Disordered" evidence="8">
    <location>
        <begin position="1080"/>
        <end position="1112"/>
    </location>
</feature>
<dbReference type="SMART" id="SM00320">
    <property type="entry name" value="WD40"/>
    <property type="match status" value="3"/>
</dbReference>
<feature type="compositionally biased region" description="Pro residues" evidence="8">
    <location>
        <begin position="13"/>
        <end position="22"/>
    </location>
</feature>
<feature type="domain" description="BEACH-type PH" evidence="11">
    <location>
        <begin position="1638"/>
        <end position="1774"/>
    </location>
</feature>
<evidence type="ECO:0000259" key="10">
    <source>
        <dbReference type="PROSITE" id="PS50197"/>
    </source>
</evidence>
<keyword evidence="4 6" id="KW-0863">Zinc-finger</keyword>
<dbReference type="InterPro" id="IPR013083">
    <property type="entry name" value="Znf_RING/FYVE/PHD"/>
</dbReference>
<feature type="compositionally biased region" description="Basic and acidic residues" evidence="8">
    <location>
        <begin position="199"/>
        <end position="208"/>
    </location>
</feature>
<feature type="domain" description="BEACH" evidence="10">
    <location>
        <begin position="1810"/>
        <end position="2107"/>
    </location>
</feature>
<name>A0A316YSN0_9BASI</name>
<dbReference type="Gene3D" id="2.30.29.30">
    <property type="entry name" value="Pleckstrin-homology domain (PH domain)/Phosphotyrosine-binding domain (PTB)"/>
    <property type="match status" value="1"/>
</dbReference>
<dbReference type="InterPro" id="IPR056252">
    <property type="entry name" value="Alfy-like_Arm-like"/>
</dbReference>
<dbReference type="InterPro" id="IPR023362">
    <property type="entry name" value="PH-BEACH_dom"/>
</dbReference>
<dbReference type="Gene3D" id="1.10.1540.10">
    <property type="entry name" value="BEACH domain"/>
    <property type="match status" value="1"/>
</dbReference>
<evidence type="ECO:0000313" key="13">
    <source>
        <dbReference type="Proteomes" id="UP000245768"/>
    </source>
</evidence>
<dbReference type="SUPFAM" id="SSF50729">
    <property type="entry name" value="PH domain-like"/>
    <property type="match status" value="1"/>
</dbReference>
<dbReference type="SMART" id="SM01026">
    <property type="entry name" value="Beach"/>
    <property type="match status" value="1"/>
</dbReference>
<evidence type="ECO:0000256" key="1">
    <source>
        <dbReference type="ARBA" id="ARBA00022574"/>
    </source>
</evidence>
<dbReference type="Pfam" id="PF23295">
    <property type="entry name" value="Arm_4"/>
    <property type="match status" value="1"/>
</dbReference>
<dbReference type="SUPFAM" id="SSF57903">
    <property type="entry name" value="FYVE/PHD zinc finger"/>
    <property type="match status" value="1"/>
</dbReference>
<dbReference type="PROSITE" id="PS50294">
    <property type="entry name" value="WD_REPEATS_REGION"/>
    <property type="match status" value="1"/>
</dbReference>
<evidence type="ECO:0000259" key="9">
    <source>
        <dbReference type="PROSITE" id="PS50178"/>
    </source>
</evidence>
<evidence type="ECO:0000256" key="8">
    <source>
        <dbReference type="SAM" id="MobiDB-lite"/>
    </source>
</evidence>
<keyword evidence="3" id="KW-0677">Repeat</keyword>